<dbReference type="PROSITE" id="PS00107">
    <property type="entry name" value="PROTEIN_KINASE_ATP"/>
    <property type="match status" value="1"/>
</dbReference>
<keyword evidence="2 5" id="KW-0547">Nucleotide-binding</keyword>
<evidence type="ECO:0000313" key="8">
    <source>
        <dbReference type="EMBL" id="MFI7589539.1"/>
    </source>
</evidence>
<dbReference type="Gene3D" id="1.10.510.10">
    <property type="entry name" value="Transferase(Phosphotransferase) domain 1"/>
    <property type="match status" value="1"/>
</dbReference>
<evidence type="ECO:0000256" key="6">
    <source>
        <dbReference type="SAM" id="MobiDB-lite"/>
    </source>
</evidence>
<dbReference type="GO" id="GO:0016301">
    <property type="term" value="F:kinase activity"/>
    <property type="evidence" value="ECO:0007669"/>
    <property type="project" value="UniProtKB-KW"/>
</dbReference>
<feature type="binding site" evidence="5">
    <location>
        <position position="46"/>
    </location>
    <ligand>
        <name>ATP</name>
        <dbReference type="ChEBI" id="CHEBI:30616"/>
    </ligand>
</feature>
<keyword evidence="3 8" id="KW-0418">Kinase</keyword>
<comment type="caution">
    <text evidence="8">The sequence shown here is derived from an EMBL/GenBank/DDBJ whole genome shotgun (WGS) entry which is preliminary data.</text>
</comment>
<evidence type="ECO:0000256" key="2">
    <source>
        <dbReference type="ARBA" id="ARBA00022741"/>
    </source>
</evidence>
<feature type="compositionally biased region" description="Low complexity" evidence="6">
    <location>
        <begin position="300"/>
        <end position="309"/>
    </location>
</feature>
<organism evidence="8 9">
    <name type="scientific">Spongisporangium articulatum</name>
    <dbReference type="NCBI Taxonomy" id="3362603"/>
    <lineage>
        <taxon>Bacteria</taxon>
        <taxon>Bacillati</taxon>
        <taxon>Actinomycetota</taxon>
        <taxon>Actinomycetes</taxon>
        <taxon>Kineosporiales</taxon>
        <taxon>Kineosporiaceae</taxon>
        <taxon>Spongisporangium</taxon>
    </lineage>
</organism>
<keyword evidence="1" id="KW-0808">Transferase</keyword>
<dbReference type="PROSITE" id="PS50011">
    <property type="entry name" value="PROTEIN_KINASE_DOM"/>
    <property type="match status" value="1"/>
</dbReference>
<sequence length="589" mass="59925">MERGERLEEYDPRRLGRFTVMARLGSGSMGRVFLAESERGELVAIKLVHEGLASDPQFRKRFAREVEAARRVGGSSTVRVLDADVDAARPWMATEYVDGPTVLASVEADGPLVDARLREVVAAIADALVDIHAADVIHRDLKPSNVVLGPDGPRVIDFGIARASEASTMTGTGHISGSAGFMSPEQALGRSVTPATDVFSLAALAYFAATGRPVFGTGTVAALVFRVVHDDPDLSGLDDAGLVDLFGACLAKDPEARPTPAEVAAVVRGEQELPTRLGTVPARPVNDAPTVHAARPPEPLAAQPISAAPSSRPARRALALVGVGAAVILVAAATLVGVRLLGEPAGATADKAAGPGPSTAPRSTTLPGALTTSQPTTSTSSAPSSTAGSTGSSGSAGATAVSVPAGGSGSKPQSGGGTNTGQSSSGGSTTRSTTPARQASVGLDVPGSLTAKAYFGRLDAVMATLDAQVTFLVNPSFEAAHGDQCVLTVVFKKAVGDQGAVYAQNLGSGWTGAENQPDQNVSTDDGVMHQQLIVPPVGTGAGASWQGSAFLRLDGVDHESSSYSLRLSSGSGSRATWKFAGQSVRCTVP</sequence>
<evidence type="ECO:0000256" key="3">
    <source>
        <dbReference type="ARBA" id="ARBA00022777"/>
    </source>
</evidence>
<dbReference type="PANTHER" id="PTHR43289">
    <property type="entry name" value="MITOGEN-ACTIVATED PROTEIN KINASE KINASE KINASE 20-RELATED"/>
    <property type="match status" value="1"/>
</dbReference>
<dbReference type="CDD" id="cd14014">
    <property type="entry name" value="STKc_PknB_like"/>
    <property type="match status" value="1"/>
</dbReference>
<dbReference type="EMBL" id="JBITLV010000008">
    <property type="protein sequence ID" value="MFI7589539.1"/>
    <property type="molecule type" value="Genomic_DNA"/>
</dbReference>
<dbReference type="PANTHER" id="PTHR43289:SF34">
    <property type="entry name" value="SERINE_THREONINE-PROTEIN KINASE YBDM-RELATED"/>
    <property type="match status" value="1"/>
</dbReference>
<evidence type="ECO:0000256" key="1">
    <source>
        <dbReference type="ARBA" id="ARBA00022679"/>
    </source>
</evidence>
<keyword evidence="9" id="KW-1185">Reference proteome</keyword>
<feature type="compositionally biased region" description="Low complexity" evidence="6">
    <location>
        <begin position="368"/>
        <end position="405"/>
    </location>
</feature>
<feature type="compositionally biased region" description="Low complexity" evidence="6">
    <location>
        <begin position="420"/>
        <end position="434"/>
    </location>
</feature>
<dbReference type="InterPro" id="IPR000719">
    <property type="entry name" value="Prot_kinase_dom"/>
</dbReference>
<accession>A0ABW8AT58</accession>
<evidence type="ECO:0000256" key="4">
    <source>
        <dbReference type="ARBA" id="ARBA00022840"/>
    </source>
</evidence>
<protein>
    <submittedName>
        <fullName evidence="8">Protein kinase</fullName>
    </submittedName>
</protein>
<name>A0ABW8AT58_9ACTN</name>
<gene>
    <name evidence="8" type="ORF">ACIB24_20935</name>
</gene>
<dbReference type="Pfam" id="PF00069">
    <property type="entry name" value="Pkinase"/>
    <property type="match status" value="1"/>
</dbReference>
<reference evidence="8 9" key="1">
    <citation type="submission" date="2024-10" db="EMBL/GenBank/DDBJ databases">
        <title>The Natural Products Discovery Center: Release of the First 8490 Sequenced Strains for Exploring Actinobacteria Biosynthetic Diversity.</title>
        <authorList>
            <person name="Kalkreuter E."/>
            <person name="Kautsar S.A."/>
            <person name="Yang D."/>
            <person name="Bader C.D."/>
            <person name="Teijaro C.N."/>
            <person name="Fluegel L."/>
            <person name="Davis C.M."/>
            <person name="Simpson J.R."/>
            <person name="Lauterbach L."/>
            <person name="Steele A.D."/>
            <person name="Gui C."/>
            <person name="Meng S."/>
            <person name="Li G."/>
            <person name="Viehrig K."/>
            <person name="Ye F."/>
            <person name="Su P."/>
            <person name="Kiefer A.F."/>
            <person name="Nichols A."/>
            <person name="Cepeda A.J."/>
            <person name="Yan W."/>
            <person name="Fan B."/>
            <person name="Jiang Y."/>
            <person name="Adhikari A."/>
            <person name="Zheng C.-J."/>
            <person name="Schuster L."/>
            <person name="Cowan T.M."/>
            <person name="Smanski M.J."/>
            <person name="Chevrette M.G."/>
            <person name="De Carvalho L.P.S."/>
            <person name="Shen B."/>
        </authorList>
    </citation>
    <scope>NUCLEOTIDE SEQUENCE [LARGE SCALE GENOMIC DNA]</scope>
    <source>
        <strain evidence="8 9">NPDC049639</strain>
    </source>
</reference>
<dbReference type="Proteomes" id="UP001612915">
    <property type="component" value="Unassembled WGS sequence"/>
</dbReference>
<dbReference type="SMART" id="SM00220">
    <property type="entry name" value="S_TKc"/>
    <property type="match status" value="1"/>
</dbReference>
<dbReference type="InterPro" id="IPR017441">
    <property type="entry name" value="Protein_kinase_ATP_BS"/>
</dbReference>
<keyword evidence="4 5" id="KW-0067">ATP-binding</keyword>
<evidence type="ECO:0000256" key="5">
    <source>
        <dbReference type="PROSITE-ProRule" id="PRU10141"/>
    </source>
</evidence>
<evidence type="ECO:0000259" key="7">
    <source>
        <dbReference type="PROSITE" id="PS50011"/>
    </source>
</evidence>
<dbReference type="RefSeq" id="WP_398284143.1">
    <property type="nucleotide sequence ID" value="NZ_JBITLV010000008.1"/>
</dbReference>
<feature type="region of interest" description="Disordered" evidence="6">
    <location>
        <begin position="278"/>
        <end position="309"/>
    </location>
</feature>
<proteinExistence type="predicted"/>
<dbReference type="SUPFAM" id="SSF56112">
    <property type="entry name" value="Protein kinase-like (PK-like)"/>
    <property type="match status" value="1"/>
</dbReference>
<dbReference type="InterPro" id="IPR011009">
    <property type="entry name" value="Kinase-like_dom_sf"/>
</dbReference>
<dbReference type="PROSITE" id="PS00108">
    <property type="entry name" value="PROTEIN_KINASE_ST"/>
    <property type="match status" value="1"/>
</dbReference>
<feature type="region of interest" description="Disordered" evidence="6">
    <location>
        <begin position="347"/>
        <end position="441"/>
    </location>
</feature>
<feature type="compositionally biased region" description="Gly residues" evidence="6">
    <location>
        <begin position="406"/>
        <end position="419"/>
    </location>
</feature>
<feature type="domain" description="Protein kinase" evidence="7">
    <location>
        <begin position="18"/>
        <end position="273"/>
    </location>
</feature>
<dbReference type="InterPro" id="IPR008271">
    <property type="entry name" value="Ser/Thr_kinase_AS"/>
</dbReference>
<dbReference type="Gene3D" id="3.30.200.20">
    <property type="entry name" value="Phosphorylase Kinase, domain 1"/>
    <property type="match status" value="1"/>
</dbReference>
<evidence type="ECO:0000313" key="9">
    <source>
        <dbReference type="Proteomes" id="UP001612915"/>
    </source>
</evidence>